<dbReference type="InterPro" id="IPR004517">
    <property type="entry name" value="HisZ"/>
</dbReference>
<comment type="catalytic activity">
    <reaction evidence="1 16">
        <text>1-(5-phospho-beta-D-ribosyl)-ATP + diphosphate = 5-phospho-alpha-D-ribose 1-diphosphate + ATP</text>
        <dbReference type="Rhea" id="RHEA:18473"/>
        <dbReference type="ChEBI" id="CHEBI:30616"/>
        <dbReference type="ChEBI" id="CHEBI:33019"/>
        <dbReference type="ChEBI" id="CHEBI:58017"/>
        <dbReference type="ChEBI" id="CHEBI:73183"/>
        <dbReference type="EC" id="2.4.2.17"/>
    </reaction>
</comment>
<dbReference type="UniPathway" id="UPA00031">
    <property type="reaction ID" value="UER00006"/>
</dbReference>
<keyword evidence="8 16" id="KW-0328">Glycosyltransferase</keyword>
<accession>A0A1T4KK83</accession>
<evidence type="ECO:0000256" key="2">
    <source>
        <dbReference type="ARBA" id="ARBA00004496"/>
    </source>
</evidence>
<dbReference type="InterPro" id="IPR041715">
    <property type="entry name" value="HisRS-like_core"/>
</dbReference>
<evidence type="ECO:0000256" key="10">
    <source>
        <dbReference type="ARBA" id="ARBA00022741"/>
    </source>
</evidence>
<evidence type="ECO:0000256" key="12">
    <source>
        <dbReference type="ARBA" id="ARBA00023102"/>
    </source>
</evidence>
<dbReference type="NCBIfam" id="TIGR00443">
    <property type="entry name" value="hisZ_biosyn_reg"/>
    <property type="match status" value="1"/>
</dbReference>
<dbReference type="Proteomes" id="UP000190657">
    <property type="component" value="Unassembled WGS sequence"/>
</dbReference>
<dbReference type="EMBL" id="FUWW01000004">
    <property type="protein sequence ID" value="SJZ42820.1"/>
    <property type="molecule type" value="Genomic_DNA"/>
</dbReference>
<dbReference type="NCBIfam" id="TIGR00070">
    <property type="entry name" value="hisG"/>
    <property type="match status" value="1"/>
</dbReference>
<evidence type="ECO:0000256" key="7">
    <source>
        <dbReference type="ARBA" id="ARBA00022605"/>
    </source>
</evidence>
<evidence type="ECO:0000256" key="14">
    <source>
        <dbReference type="ARBA" id="ARBA00025246"/>
    </source>
</evidence>
<evidence type="ECO:0000313" key="19">
    <source>
        <dbReference type="EMBL" id="SJZ42820.1"/>
    </source>
</evidence>
<evidence type="ECO:0000259" key="17">
    <source>
        <dbReference type="Pfam" id="PF01634"/>
    </source>
</evidence>
<dbReference type="GO" id="GO:0003879">
    <property type="term" value="F:ATP phosphoribosyltransferase activity"/>
    <property type="evidence" value="ECO:0007669"/>
    <property type="project" value="UniProtKB-UniRule"/>
</dbReference>
<dbReference type="InterPro" id="IPR024893">
    <property type="entry name" value="ATP_PRibTrfase_HisG_short"/>
</dbReference>
<dbReference type="PROSITE" id="PS01316">
    <property type="entry name" value="ATP_P_PHORIBOSYLTR"/>
    <property type="match status" value="1"/>
</dbReference>
<evidence type="ECO:0000256" key="11">
    <source>
        <dbReference type="ARBA" id="ARBA00022840"/>
    </source>
</evidence>
<dbReference type="AlphaFoldDB" id="A0A1T4KK83"/>
<evidence type="ECO:0000259" key="18">
    <source>
        <dbReference type="Pfam" id="PF13393"/>
    </source>
</evidence>
<dbReference type="STRING" id="290054.SAMN02745114_00506"/>
<gene>
    <name evidence="15" type="primary">hisZ</name>
    <name evidence="16" type="synonym">hisG</name>
    <name evidence="19" type="ORF">SAMN02745114_00506</name>
</gene>
<keyword evidence="11 16" id="KW-0067">ATP-binding</keyword>
<reference evidence="19 20" key="1">
    <citation type="submission" date="2017-02" db="EMBL/GenBank/DDBJ databases">
        <authorList>
            <person name="Peterson S.W."/>
        </authorList>
    </citation>
    <scope>NUCLEOTIDE SEQUENCE [LARGE SCALE GENOMIC DNA]</scope>
    <source>
        <strain evidence="19 20">ATCC 51222</strain>
    </source>
</reference>
<evidence type="ECO:0000256" key="3">
    <source>
        <dbReference type="ARBA" id="ARBA00004667"/>
    </source>
</evidence>
<dbReference type="InterPro" id="IPR001348">
    <property type="entry name" value="ATP_PRibTrfase_HisG"/>
</dbReference>
<evidence type="ECO:0000256" key="8">
    <source>
        <dbReference type="ARBA" id="ARBA00022676"/>
    </source>
</evidence>
<dbReference type="PANTHER" id="PTHR21403:SF8">
    <property type="entry name" value="ATP PHOSPHORIBOSYLTRANSFERASE"/>
    <property type="match status" value="1"/>
</dbReference>
<proteinExistence type="inferred from homology"/>
<keyword evidence="7 16" id="KW-0028">Amino-acid biosynthesis</keyword>
<dbReference type="Pfam" id="PF01634">
    <property type="entry name" value="HisG"/>
    <property type="match status" value="1"/>
</dbReference>
<organism evidence="19 20">
    <name type="scientific">Eubacterium coprostanoligenes</name>
    <dbReference type="NCBI Taxonomy" id="290054"/>
    <lineage>
        <taxon>Bacteria</taxon>
        <taxon>Bacillati</taxon>
        <taxon>Bacillota</taxon>
        <taxon>Clostridia</taxon>
        <taxon>Eubacteriales</taxon>
        <taxon>Eubacteriaceae</taxon>
        <taxon>Eubacterium</taxon>
    </lineage>
</organism>
<dbReference type="InterPro" id="IPR013820">
    <property type="entry name" value="ATP_PRibTrfase_cat"/>
</dbReference>
<evidence type="ECO:0000256" key="9">
    <source>
        <dbReference type="ARBA" id="ARBA00022679"/>
    </source>
</evidence>
<dbReference type="InterPro" id="IPR045864">
    <property type="entry name" value="aa-tRNA-synth_II/BPL/LPL"/>
</dbReference>
<dbReference type="HAMAP" id="MF_01018">
    <property type="entry name" value="HisG_Short"/>
    <property type="match status" value="1"/>
</dbReference>
<dbReference type="Gene3D" id="3.30.930.10">
    <property type="entry name" value="Bira Bifunctional Protein, Domain 2"/>
    <property type="match status" value="1"/>
</dbReference>
<keyword evidence="6 16" id="KW-0963">Cytoplasm</keyword>
<feature type="domain" description="Class II Histidinyl-tRNA synthetase (HisRS)-like catalytic core" evidence="18">
    <location>
        <begin position="11"/>
        <end position="319"/>
    </location>
</feature>
<dbReference type="PANTHER" id="PTHR21403">
    <property type="entry name" value="ATP PHOSPHORIBOSYLTRANSFERASE ATP-PRTASE"/>
    <property type="match status" value="1"/>
</dbReference>
<comment type="subcellular location">
    <subcellularLocation>
        <location evidence="2 16">Cytoplasm</location>
    </subcellularLocation>
</comment>
<evidence type="ECO:0000256" key="13">
    <source>
        <dbReference type="ARBA" id="ARBA00024861"/>
    </source>
</evidence>
<keyword evidence="10 16" id="KW-0547">Nucleotide-binding</keyword>
<comment type="similarity">
    <text evidence="4 15">Belongs to the class-II aminoacyl-tRNA synthetase family. HisZ subfamily.</text>
</comment>
<keyword evidence="12 16" id="KW-0368">Histidine biosynthesis</keyword>
<sequence>MKRYSKITPQGSRDYLFEECDDRRRVEHELSVLFKENNYRKVITPAIEYFDVFKSDNVGIESEMMFKMSDSKGRTTVLRPDNTMPIARMVATRLHDEELPVRLYYSQPVFVRAKDLAGRPSEIAQSGVELIGDGSFDADIEIVKMAVESLKKSNLNSFKLELGNAAFFNVVLGKMNISPNDRADVVNYIESKNYAALGDLLDKIGDTAETRVIRRLPRLFGDASVIDEAKKLYSDSAFQQALLYLQTVYNRLCDEGLKDYIILDLGLVNRSNYYTGIIFHGYAEGSGISVLSGGRYDNLLGEFGMPAPAIGFAVEVTALCEAMHEVINVERPIRIALTKGRLERKTVELFKTMGLDTKELENKGRRLILPVDKYETVLSKAPDVITYVEHGVCDIGIVGKDTIVEHGSSFYEVIDLNIGKCKFALACPKGTDFFSGYKRKTVASKYPKVAKEFFESKGMDVEVIKIEGSVELAPLLGLADGIIDIVETGSTLKENGLEVVEDIFPISARVIVNMASMKLRKAEIEEFLNDLELASRV</sequence>
<dbReference type="SUPFAM" id="SSF53850">
    <property type="entry name" value="Periplasmic binding protein-like II"/>
    <property type="match status" value="1"/>
</dbReference>
<comment type="domain">
    <text evidence="16">Lacks the C-terminal regulatory region which is replaced by HisZ.</text>
</comment>
<dbReference type="CDD" id="cd13595">
    <property type="entry name" value="PBP2_HisGs"/>
    <property type="match status" value="1"/>
</dbReference>
<evidence type="ECO:0000256" key="15">
    <source>
        <dbReference type="HAMAP-Rule" id="MF_00125"/>
    </source>
</evidence>
<comment type="function">
    <text evidence="13 16">Catalyzes the condensation of ATP and 5-phosphoribose 1-diphosphate to form N'-(5'-phosphoribosyl)-ATP (PR-ATP). Has a crucial role in the pathway because the rate of histidine biosynthesis seems to be controlled primarily by regulation of HisG enzymatic activity.</text>
</comment>
<dbReference type="FunFam" id="3.40.190.10:FF:000008">
    <property type="entry name" value="ATP phosphoribosyltransferase"/>
    <property type="match status" value="1"/>
</dbReference>
<dbReference type="CDD" id="cd00773">
    <property type="entry name" value="HisRS-like_core"/>
    <property type="match status" value="1"/>
</dbReference>
<comment type="miscellaneous">
    <text evidence="15">This function is generally fulfilled by the C-terminal part of HisG, which is missing in some bacteria such as this one.</text>
</comment>
<evidence type="ECO:0000256" key="1">
    <source>
        <dbReference type="ARBA" id="ARBA00000915"/>
    </source>
</evidence>
<dbReference type="Gene3D" id="3.40.190.10">
    <property type="entry name" value="Periplasmic binding protein-like II"/>
    <property type="match status" value="2"/>
</dbReference>
<keyword evidence="9 16" id="KW-0808">Transferase</keyword>
<dbReference type="GO" id="GO:0000105">
    <property type="term" value="P:L-histidine biosynthetic process"/>
    <property type="evidence" value="ECO:0007669"/>
    <property type="project" value="UniProtKB-UniRule"/>
</dbReference>
<dbReference type="HAMAP" id="MF_00125">
    <property type="entry name" value="HisZ"/>
    <property type="match status" value="1"/>
</dbReference>
<keyword evidence="20" id="KW-1185">Reference proteome</keyword>
<evidence type="ECO:0000313" key="20">
    <source>
        <dbReference type="Proteomes" id="UP000190657"/>
    </source>
</evidence>
<evidence type="ECO:0000256" key="16">
    <source>
        <dbReference type="HAMAP-Rule" id="MF_01018"/>
    </source>
</evidence>
<evidence type="ECO:0000256" key="6">
    <source>
        <dbReference type="ARBA" id="ARBA00022490"/>
    </source>
</evidence>
<dbReference type="EC" id="2.4.2.17" evidence="16"/>
<comment type="similarity">
    <text evidence="5 16">Belongs to the ATP phosphoribosyltransferase family. Short subfamily.</text>
</comment>
<feature type="domain" description="ATP phosphoribosyltransferase catalytic" evidence="17">
    <location>
        <begin position="380"/>
        <end position="532"/>
    </location>
</feature>
<dbReference type="Pfam" id="PF13393">
    <property type="entry name" value="tRNA-synt_His"/>
    <property type="match status" value="1"/>
</dbReference>
<comment type="function">
    <text evidence="14 15">Required for the first step of histidine biosynthesis. May allow the feedback regulation of ATP phosphoribosyltransferase activity by histidine.</text>
</comment>
<dbReference type="GO" id="GO:0005524">
    <property type="term" value="F:ATP binding"/>
    <property type="evidence" value="ECO:0007669"/>
    <property type="project" value="UniProtKB-KW"/>
</dbReference>
<evidence type="ECO:0000256" key="4">
    <source>
        <dbReference type="ARBA" id="ARBA00005539"/>
    </source>
</evidence>
<dbReference type="GO" id="GO:0005737">
    <property type="term" value="C:cytoplasm"/>
    <property type="evidence" value="ECO:0007669"/>
    <property type="project" value="UniProtKB-SubCell"/>
</dbReference>
<name>A0A1T4KK83_9FIRM</name>
<comment type="pathway">
    <text evidence="3 16">Amino-acid biosynthesis; L-histidine biosynthesis; L-histidine from 5-phospho-alpha-D-ribose 1-diphosphate: step 1/9.</text>
</comment>
<dbReference type="GO" id="GO:0140096">
    <property type="term" value="F:catalytic activity, acting on a protein"/>
    <property type="evidence" value="ECO:0007669"/>
    <property type="project" value="UniProtKB-ARBA"/>
</dbReference>
<protein>
    <recommendedName>
        <fullName evidence="15 16">Multifunctional fusion protein</fullName>
    </recommendedName>
    <domain>
        <recommendedName>
            <fullName evidence="16">ATP phosphoribosyltransferase</fullName>
            <shortName evidence="16">ATP-PRT</shortName>
            <shortName evidence="16">ATP-PRTase</shortName>
            <ecNumber evidence="16">2.4.2.17</ecNumber>
        </recommendedName>
    </domain>
    <domain>
        <recommendedName>
            <fullName evidence="15">ATP phosphoribosyltransferase regulatory subunit</fullName>
        </recommendedName>
    </domain>
</protein>
<evidence type="ECO:0000256" key="5">
    <source>
        <dbReference type="ARBA" id="ARBA00009489"/>
    </source>
</evidence>
<dbReference type="SUPFAM" id="SSF55681">
    <property type="entry name" value="Class II aaRS and biotin synthetases"/>
    <property type="match status" value="1"/>
</dbReference>
<dbReference type="InterPro" id="IPR018198">
    <property type="entry name" value="ATP_PRibTrfase_CS"/>
</dbReference>
<comment type="subunit">
    <text evidence="16">Heteromultimer composed of HisG and HisZ subunits.</text>
</comment>
<dbReference type="OrthoDB" id="9800814at2"/>